<keyword evidence="1" id="KW-0472">Membrane</keyword>
<evidence type="ECO:0000313" key="3">
    <source>
        <dbReference type="Proteomes" id="UP000231246"/>
    </source>
</evidence>
<keyword evidence="1" id="KW-1133">Transmembrane helix</keyword>
<reference evidence="2 3" key="1">
    <citation type="submission" date="2017-09" db="EMBL/GenBank/DDBJ databases">
        <title>Depth-based differentiation of microbial function through sediment-hosted aquifers and enrichment of novel symbionts in the deep terrestrial subsurface.</title>
        <authorList>
            <person name="Probst A.J."/>
            <person name="Ladd B."/>
            <person name="Jarett J.K."/>
            <person name="Geller-Mcgrath D.E."/>
            <person name="Sieber C.M."/>
            <person name="Emerson J.B."/>
            <person name="Anantharaman K."/>
            <person name="Thomas B.C."/>
            <person name="Malmstrom R."/>
            <person name="Stieglmeier M."/>
            <person name="Klingl A."/>
            <person name="Woyke T."/>
            <person name="Ryan C.M."/>
            <person name="Banfield J.F."/>
        </authorList>
    </citation>
    <scope>NUCLEOTIDE SEQUENCE [LARGE SCALE GENOMIC DNA]</scope>
    <source>
        <strain evidence="2">CG22_combo_CG10-13_8_21_14_all_38_20</strain>
    </source>
</reference>
<dbReference type="InterPro" id="IPR018247">
    <property type="entry name" value="EF_Hand_1_Ca_BS"/>
</dbReference>
<organism evidence="2 3">
    <name type="scientific">Candidatus Roizmanbacteria bacterium CG22_combo_CG10-13_8_21_14_all_38_20</name>
    <dbReference type="NCBI Taxonomy" id="1974862"/>
    <lineage>
        <taxon>Bacteria</taxon>
        <taxon>Candidatus Roizmaniibacteriota</taxon>
    </lineage>
</organism>
<comment type="caution">
    <text evidence="2">The sequence shown here is derived from an EMBL/GenBank/DDBJ whole genome shotgun (WGS) entry which is preliminary data.</text>
</comment>
<dbReference type="AlphaFoldDB" id="A0A2H0BV79"/>
<proteinExistence type="predicted"/>
<accession>A0A2H0BV79</accession>
<name>A0A2H0BV79_9BACT</name>
<gene>
    <name evidence="2" type="ORF">COW99_04060</name>
</gene>
<dbReference type="Proteomes" id="UP000231246">
    <property type="component" value="Unassembled WGS sequence"/>
</dbReference>
<keyword evidence="1" id="KW-0812">Transmembrane</keyword>
<sequence>MSGRQIFIIILVVLVGVGGIAVGYFAPRIGQNPSTSAAESQTFPTIPVFEDQPASAEPASDEDYLFMTKFENKDPSADLDGSGQVNTLDLAKYRQLKNEK</sequence>
<dbReference type="EMBL" id="PCTA01000026">
    <property type="protein sequence ID" value="PIP61449.1"/>
    <property type="molecule type" value="Genomic_DNA"/>
</dbReference>
<evidence type="ECO:0000256" key="1">
    <source>
        <dbReference type="SAM" id="Phobius"/>
    </source>
</evidence>
<protein>
    <recommendedName>
        <fullName evidence="4">EF-hand domain-containing protein</fullName>
    </recommendedName>
</protein>
<evidence type="ECO:0008006" key="4">
    <source>
        <dbReference type="Google" id="ProtNLM"/>
    </source>
</evidence>
<dbReference type="PROSITE" id="PS00018">
    <property type="entry name" value="EF_HAND_1"/>
    <property type="match status" value="1"/>
</dbReference>
<evidence type="ECO:0000313" key="2">
    <source>
        <dbReference type="EMBL" id="PIP61449.1"/>
    </source>
</evidence>
<feature type="transmembrane region" description="Helical" evidence="1">
    <location>
        <begin position="6"/>
        <end position="26"/>
    </location>
</feature>